<gene>
    <name evidence="2" type="ORF">P171DRAFT_478436</name>
</gene>
<comment type="caution">
    <text evidence="2">The sequence shown here is derived from an EMBL/GenBank/DDBJ whole genome shotgun (WGS) entry which is preliminary data.</text>
</comment>
<feature type="compositionally biased region" description="Polar residues" evidence="1">
    <location>
        <begin position="1"/>
        <end position="20"/>
    </location>
</feature>
<feature type="compositionally biased region" description="Basic and acidic residues" evidence="1">
    <location>
        <begin position="771"/>
        <end position="786"/>
    </location>
</feature>
<dbReference type="EMBL" id="MU001492">
    <property type="protein sequence ID" value="KAF2451394.1"/>
    <property type="molecule type" value="Genomic_DNA"/>
</dbReference>
<evidence type="ECO:0000313" key="2">
    <source>
        <dbReference type="EMBL" id="KAF2451394.1"/>
    </source>
</evidence>
<dbReference type="OrthoDB" id="3799259at2759"/>
<reference evidence="2" key="1">
    <citation type="journal article" date="2020" name="Stud. Mycol.">
        <title>101 Dothideomycetes genomes: a test case for predicting lifestyles and emergence of pathogens.</title>
        <authorList>
            <person name="Haridas S."/>
            <person name="Albert R."/>
            <person name="Binder M."/>
            <person name="Bloem J."/>
            <person name="Labutti K."/>
            <person name="Salamov A."/>
            <person name="Andreopoulos B."/>
            <person name="Baker S."/>
            <person name="Barry K."/>
            <person name="Bills G."/>
            <person name="Bluhm B."/>
            <person name="Cannon C."/>
            <person name="Castanera R."/>
            <person name="Culley D."/>
            <person name="Daum C."/>
            <person name="Ezra D."/>
            <person name="Gonzalez J."/>
            <person name="Henrissat B."/>
            <person name="Kuo A."/>
            <person name="Liang C."/>
            <person name="Lipzen A."/>
            <person name="Lutzoni F."/>
            <person name="Magnuson J."/>
            <person name="Mondo S."/>
            <person name="Nolan M."/>
            <person name="Ohm R."/>
            <person name="Pangilinan J."/>
            <person name="Park H.-J."/>
            <person name="Ramirez L."/>
            <person name="Alfaro M."/>
            <person name="Sun H."/>
            <person name="Tritt A."/>
            <person name="Yoshinaga Y."/>
            <person name="Zwiers L.-H."/>
            <person name="Turgeon B."/>
            <person name="Goodwin S."/>
            <person name="Spatafora J."/>
            <person name="Crous P."/>
            <person name="Grigoriev I."/>
        </authorList>
    </citation>
    <scope>NUCLEOTIDE SEQUENCE</scope>
    <source>
        <strain evidence="2">CBS 690.94</strain>
    </source>
</reference>
<protein>
    <submittedName>
        <fullName evidence="2">Uncharacterized protein</fullName>
    </submittedName>
</protein>
<organism evidence="2 3">
    <name type="scientific">Karstenula rhodostoma CBS 690.94</name>
    <dbReference type="NCBI Taxonomy" id="1392251"/>
    <lineage>
        <taxon>Eukaryota</taxon>
        <taxon>Fungi</taxon>
        <taxon>Dikarya</taxon>
        <taxon>Ascomycota</taxon>
        <taxon>Pezizomycotina</taxon>
        <taxon>Dothideomycetes</taxon>
        <taxon>Pleosporomycetidae</taxon>
        <taxon>Pleosporales</taxon>
        <taxon>Massarineae</taxon>
        <taxon>Didymosphaeriaceae</taxon>
        <taxon>Karstenula</taxon>
    </lineage>
</organism>
<dbReference type="AlphaFoldDB" id="A0A9P4PYV6"/>
<evidence type="ECO:0000256" key="1">
    <source>
        <dbReference type="SAM" id="MobiDB-lite"/>
    </source>
</evidence>
<evidence type="ECO:0000313" key="3">
    <source>
        <dbReference type="Proteomes" id="UP000799764"/>
    </source>
</evidence>
<feature type="region of interest" description="Disordered" evidence="1">
    <location>
        <begin position="303"/>
        <end position="376"/>
    </location>
</feature>
<proteinExistence type="predicted"/>
<dbReference type="Proteomes" id="UP000799764">
    <property type="component" value="Unassembled WGS sequence"/>
</dbReference>
<feature type="region of interest" description="Disordered" evidence="1">
    <location>
        <begin position="729"/>
        <end position="786"/>
    </location>
</feature>
<feature type="region of interest" description="Disordered" evidence="1">
    <location>
        <begin position="624"/>
        <end position="693"/>
    </location>
</feature>
<feature type="region of interest" description="Disordered" evidence="1">
    <location>
        <begin position="448"/>
        <end position="478"/>
    </location>
</feature>
<feature type="compositionally biased region" description="Low complexity" evidence="1">
    <location>
        <begin position="677"/>
        <end position="687"/>
    </location>
</feature>
<accession>A0A9P4PYV6</accession>
<sequence length="786" mass="88196">MDNRRVSANSTAPSMSNIRNALNPRAPKDKISPALRKALDVLNLKDLDALEHHFLGMIPFLKPWSHYRDGFLLLQPGNSPRSSEPDMVRGMDILWFYTNFSDGELRYDPRADDATSLFTTDETQYGNFDTTHWGVEEHEKMLYAWLLQEFKVGKERNPFGFEYFELQNVCTAWKTVFVPIVKAVRESYDPKGRRHYGRLANFIELRDPSRVAFPEGNVTVPQSANPYRMVSFPREGGIVVSAERLTGVVSLTSSTKAHPRAKKNKVFLEQELRDVYPKYGQVVEKPKANLSEFLANQKARIKRKNRDIQDSTGALFGRSRSGRESPMFGCKGVDDPRAIDPAVDANRRSLSMSGRPSLEASPSPKSSTKRSQKTKGVVPVGMYGFMPSPTKAKNSLHGVTRPFKLPDEEPHTKSGGETFKHMISYLELEGRGPTEPDRIHGLPQLAYARPDPERKPSDGVYSSIRNSNPFLEDAPKFGKTPMHKTSIEVLSPMNGHPSAIPKPLFNIPKRQEVRVREDHNLIPESPSRANESSPSRMPSYAGTGYDREIKPPFIAHKLYSTLEHNAYESSSRETSFALSEIPEMVHPLERPHQIPGARQYNALSENPETIRLLEGRDIDVPQHVPWPGMTPGTPPEPVPWPGQTPTVASPAPTEWPHASRFEEPDSPPPVPPKHPARAASIRSSAGSDLPPPSFPALLGPRIISKENIRGHLNNISRDISDETLRQVKQRDVTPQATPRLTPFNKNMFPRRNRNGTPVGTWMGSAANQTSKESEFEMKTLEEHPKV</sequence>
<feature type="region of interest" description="Disordered" evidence="1">
    <location>
        <begin position="1"/>
        <end position="29"/>
    </location>
</feature>
<feature type="compositionally biased region" description="Pro residues" evidence="1">
    <location>
        <begin position="632"/>
        <end position="642"/>
    </location>
</feature>
<name>A0A9P4PYV6_9PLEO</name>
<keyword evidence="3" id="KW-1185">Reference proteome</keyword>